<evidence type="ECO:0000313" key="2">
    <source>
        <dbReference type="EMBL" id="RRS01945.1"/>
    </source>
</evidence>
<dbReference type="InterPro" id="IPR036390">
    <property type="entry name" value="WH_DNA-bd_sf"/>
</dbReference>
<dbReference type="PANTHER" id="PTHR18964">
    <property type="entry name" value="ROK (REPRESSOR, ORF, KINASE) FAMILY"/>
    <property type="match status" value="1"/>
</dbReference>
<gene>
    <name evidence="2" type="ORF">EIW28_04155</name>
</gene>
<proteinExistence type="inferred from homology"/>
<accession>A0A426V530</accession>
<dbReference type="PANTHER" id="PTHR18964:SF149">
    <property type="entry name" value="BIFUNCTIONAL UDP-N-ACETYLGLUCOSAMINE 2-EPIMERASE_N-ACETYLMANNOSAMINE KINASE"/>
    <property type="match status" value="1"/>
</dbReference>
<evidence type="ECO:0000313" key="3">
    <source>
        <dbReference type="Proteomes" id="UP000277256"/>
    </source>
</evidence>
<dbReference type="Gene3D" id="1.10.10.10">
    <property type="entry name" value="Winged helix-like DNA-binding domain superfamily/Winged helix DNA-binding domain"/>
    <property type="match status" value="1"/>
</dbReference>
<reference evidence="2 3" key="1">
    <citation type="submission" date="2018-12" db="EMBL/GenBank/DDBJ databases">
        <title>Glycomyces sp. YIM 121974 draft genome.</title>
        <authorList>
            <person name="Li Q."/>
        </authorList>
    </citation>
    <scope>NUCLEOTIDE SEQUENCE [LARGE SCALE GENOMIC DNA]</scope>
    <source>
        <strain evidence="2 3">YIM 121974</strain>
    </source>
</reference>
<dbReference type="EMBL" id="RSEB01000001">
    <property type="protein sequence ID" value="RRS01945.1"/>
    <property type="molecule type" value="Genomic_DNA"/>
</dbReference>
<sequence length="397" mass="41436">MCGGWHNPSMPQTMTSADLRIHNQVRLLRAVHGAAAPVTRAEAARLLGIGRNTAAALVGELEQARLLHEVPAEAGGRGRPTTLLVPHPEGPLAFAVDFREDTWTLASVELGGAATGLEEGEHDRTPRAFAAIRAAIGRHASDRLAVVGFATSGPIRDGRRLHISHLGWDEVDLGDLVGPDWPATLVDNDARLAGLAEARRGALRGVGTAMHFHIDFDIGGTLLLHGDAQRGGHNIAGEFGHMPLTGSGLECMCGVRGCWSLDVGANALVRRFGARPGYGEGRALAREILRRAADGDAEAAAAVDANAAALGRGLGALANALDPEAISLSGLGVDLIRLRREVIEAHCAAGLMAFRRGEPPRIVAGTVGEAGPLTGAAEIAWDAILAPDRVKDRLQGA</sequence>
<keyword evidence="3" id="KW-1185">Reference proteome</keyword>
<dbReference type="InterPro" id="IPR043129">
    <property type="entry name" value="ATPase_NBD"/>
</dbReference>
<organism evidence="2 3">
    <name type="scientific">Glycomyces terrestris</name>
    <dbReference type="NCBI Taxonomy" id="2493553"/>
    <lineage>
        <taxon>Bacteria</taxon>
        <taxon>Bacillati</taxon>
        <taxon>Actinomycetota</taxon>
        <taxon>Actinomycetes</taxon>
        <taxon>Glycomycetales</taxon>
        <taxon>Glycomycetaceae</taxon>
        <taxon>Glycomyces</taxon>
    </lineage>
</organism>
<dbReference type="InterPro" id="IPR036388">
    <property type="entry name" value="WH-like_DNA-bd_sf"/>
</dbReference>
<comment type="similarity">
    <text evidence="1">Belongs to the ROK (NagC/XylR) family.</text>
</comment>
<dbReference type="SUPFAM" id="SSF46785">
    <property type="entry name" value="Winged helix' DNA-binding domain"/>
    <property type="match status" value="1"/>
</dbReference>
<dbReference type="SUPFAM" id="SSF53067">
    <property type="entry name" value="Actin-like ATPase domain"/>
    <property type="match status" value="2"/>
</dbReference>
<comment type="caution">
    <text evidence="2">The sequence shown here is derived from an EMBL/GenBank/DDBJ whole genome shotgun (WGS) entry which is preliminary data.</text>
</comment>
<dbReference type="Proteomes" id="UP000277256">
    <property type="component" value="Unassembled WGS sequence"/>
</dbReference>
<evidence type="ECO:0000256" key="1">
    <source>
        <dbReference type="ARBA" id="ARBA00006479"/>
    </source>
</evidence>
<dbReference type="AlphaFoldDB" id="A0A426V530"/>
<name>A0A426V530_9ACTN</name>
<protein>
    <submittedName>
        <fullName evidence="2">ROK family transcriptional regulator</fullName>
    </submittedName>
</protein>
<dbReference type="InterPro" id="IPR000600">
    <property type="entry name" value="ROK"/>
</dbReference>
<dbReference type="Pfam" id="PF00480">
    <property type="entry name" value="ROK"/>
    <property type="match status" value="1"/>
</dbReference>
<dbReference type="Gene3D" id="3.30.420.40">
    <property type="match status" value="2"/>
</dbReference>